<feature type="region of interest" description="Disordered" evidence="1">
    <location>
        <begin position="212"/>
        <end position="233"/>
    </location>
</feature>
<evidence type="ECO:0000313" key="3">
    <source>
        <dbReference type="Proteomes" id="UP001222325"/>
    </source>
</evidence>
<name>A0AAD6XQG6_9AGAR</name>
<keyword evidence="3" id="KW-1185">Reference proteome</keyword>
<proteinExistence type="predicted"/>
<feature type="compositionally biased region" description="Basic and acidic residues" evidence="1">
    <location>
        <begin position="8"/>
        <end position="33"/>
    </location>
</feature>
<feature type="region of interest" description="Disordered" evidence="1">
    <location>
        <begin position="153"/>
        <end position="197"/>
    </location>
</feature>
<dbReference type="AlphaFoldDB" id="A0AAD6XQG6"/>
<comment type="caution">
    <text evidence="2">The sequence shown here is derived from an EMBL/GenBank/DDBJ whole genome shotgun (WGS) entry which is preliminary data.</text>
</comment>
<sequence length="233" mass="25896">AALLTHPFTDKPVRSDCTHSKAQRRDRERDSRRRPVRPKCTIDIFARALPVYRDRCAQRPASPSPAGKGRESARGGRGNGSRYRWARDARRGCATSVFSALRRHIRALRARVTLDSFWVRERTWMSSRMSCSSPAGRRQGEEEQKMPAYEIMPSASSPDARIPPPAALDPSRASVSSVVPPEDVEVDPPADVWKPPYLDDQHNGVLLLDVGAEEPYRPSESRARVGRGGSGDA</sequence>
<feature type="region of interest" description="Disordered" evidence="1">
    <location>
        <begin position="57"/>
        <end position="83"/>
    </location>
</feature>
<feature type="compositionally biased region" description="Basic and acidic residues" evidence="1">
    <location>
        <begin position="214"/>
        <end position="223"/>
    </location>
</feature>
<organism evidence="2 3">
    <name type="scientific">Mycena belliarum</name>
    <dbReference type="NCBI Taxonomy" id="1033014"/>
    <lineage>
        <taxon>Eukaryota</taxon>
        <taxon>Fungi</taxon>
        <taxon>Dikarya</taxon>
        <taxon>Basidiomycota</taxon>
        <taxon>Agaricomycotina</taxon>
        <taxon>Agaricomycetes</taxon>
        <taxon>Agaricomycetidae</taxon>
        <taxon>Agaricales</taxon>
        <taxon>Marasmiineae</taxon>
        <taxon>Mycenaceae</taxon>
        <taxon>Mycena</taxon>
    </lineage>
</organism>
<reference evidence="2" key="1">
    <citation type="submission" date="2023-03" db="EMBL/GenBank/DDBJ databases">
        <title>Massive genome expansion in bonnet fungi (Mycena s.s.) driven by repeated elements and novel gene families across ecological guilds.</title>
        <authorList>
            <consortium name="Lawrence Berkeley National Laboratory"/>
            <person name="Harder C.B."/>
            <person name="Miyauchi S."/>
            <person name="Viragh M."/>
            <person name="Kuo A."/>
            <person name="Thoen E."/>
            <person name="Andreopoulos B."/>
            <person name="Lu D."/>
            <person name="Skrede I."/>
            <person name="Drula E."/>
            <person name="Henrissat B."/>
            <person name="Morin E."/>
            <person name="Kohler A."/>
            <person name="Barry K."/>
            <person name="LaButti K."/>
            <person name="Morin E."/>
            <person name="Salamov A."/>
            <person name="Lipzen A."/>
            <person name="Mereny Z."/>
            <person name="Hegedus B."/>
            <person name="Baldrian P."/>
            <person name="Stursova M."/>
            <person name="Weitz H."/>
            <person name="Taylor A."/>
            <person name="Grigoriev I.V."/>
            <person name="Nagy L.G."/>
            <person name="Martin F."/>
            <person name="Kauserud H."/>
        </authorList>
    </citation>
    <scope>NUCLEOTIDE SEQUENCE</scope>
    <source>
        <strain evidence="2">CBHHK173m</strain>
    </source>
</reference>
<evidence type="ECO:0000256" key="1">
    <source>
        <dbReference type="SAM" id="MobiDB-lite"/>
    </source>
</evidence>
<dbReference type="Proteomes" id="UP001222325">
    <property type="component" value="Unassembled WGS sequence"/>
</dbReference>
<accession>A0AAD6XQG6</accession>
<gene>
    <name evidence="2" type="ORF">B0H15DRAFT_376245</name>
</gene>
<feature type="region of interest" description="Disordered" evidence="1">
    <location>
        <begin position="1"/>
        <end position="35"/>
    </location>
</feature>
<protein>
    <submittedName>
        <fullName evidence="2">Uncharacterized protein</fullName>
    </submittedName>
</protein>
<feature type="non-terminal residue" evidence="2">
    <location>
        <position position="1"/>
    </location>
</feature>
<evidence type="ECO:0000313" key="2">
    <source>
        <dbReference type="EMBL" id="KAJ7085445.1"/>
    </source>
</evidence>
<dbReference type="EMBL" id="JARJCN010000034">
    <property type="protein sequence ID" value="KAJ7085445.1"/>
    <property type="molecule type" value="Genomic_DNA"/>
</dbReference>